<organism evidence="4 5">
    <name type="scientific">Candidatus Sulfobium mesophilum</name>
    <dbReference type="NCBI Taxonomy" id="2016548"/>
    <lineage>
        <taxon>Bacteria</taxon>
        <taxon>Pseudomonadati</taxon>
        <taxon>Nitrospirota</taxon>
        <taxon>Nitrospiria</taxon>
        <taxon>Nitrospirales</taxon>
        <taxon>Nitrospiraceae</taxon>
        <taxon>Candidatus Sulfobium</taxon>
    </lineage>
</organism>
<proteinExistence type="inferred from homology"/>
<dbReference type="SUPFAM" id="SSF52402">
    <property type="entry name" value="Adenine nucleotide alpha hydrolases-like"/>
    <property type="match status" value="1"/>
</dbReference>
<evidence type="ECO:0000259" key="3">
    <source>
        <dbReference type="Pfam" id="PF00582"/>
    </source>
</evidence>
<dbReference type="EMBL" id="OUUY01000098">
    <property type="protein sequence ID" value="SPQ01340.1"/>
    <property type="molecule type" value="Genomic_DNA"/>
</dbReference>
<dbReference type="Gene3D" id="3.40.50.620">
    <property type="entry name" value="HUPs"/>
    <property type="match status" value="1"/>
</dbReference>
<accession>A0A2U3QIZ5</accession>
<dbReference type="InterPro" id="IPR006016">
    <property type="entry name" value="UspA"/>
</dbReference>
<dbReference type="GO" id="GO:0005737">
    <property type="term" value="C:cytoplasm"/>
    <property type="evidence" value="ECO:0007669"/>
    <property type="project" value="UniProtKB-SubCell"/>
</dbReference>
<comment type="similarity">
    <text evidence="1 2">Belongs to the universal stress protein A family.</text>
</comment>
<protein>
    <recommendedName>
        <fullName evidence="2">Universal stress protein</fullName>
    </recommendedName>
</protein>
<name>A0A2U3QIZ5_9BACT</name>
<keyword evidence="5" id="KW-1185">Reference proteome</keyword>
<dbReference type="PANTHER" id="PTHR46268">
    <property type="entry name" value="STRESS RESPONSE PROTEIN NHAX"/>
    <property type="match status" value="1"/>
</dbReference>
<reference evidence="5" key="1">
    <citation type="submission" date="2018-03" db="EMBL/GenBank/DDBJ databases">
        <authorList>
            <person name="Zecchin S."/>
        </authorList>
    </citation>
    <scope>NUCLEOTIDE SEQUENCE [LARGE SCALE GENOMIC DNA]</scope>
</reference>
<comment type="subcellular location">
    <subcellularLocation>
        <location evidence="2">Cytoplasm</location>
    </subcellularLocation>
</comment>
<feature type="domain" description="UspA" evidence="3">
    <location>
        <begin position="1"/>
        <end position="138"/>
    </location>
</feature>
<dbReference type="PANTHER" id="PTHR46268:SF6">
    <property type="entry name" value="UNIVERSAL STRESS PROTEIN UP12"/>
    <property type="match status" value="1"/>
</dbReference>
<dbReference type="AlphaFoldDB" id="A0A2U3QIZ5"/>
<dbReference type="InterPro" id="IPR006015">
    <property type="entry name" value="Universal_stress_UspA"/>
</dbReference>
<evidence type="ECO:0000256" key="2">
    <source>
        <dbReference type="PIRNR" id="PIRNR006276"/>
    </source>
</evidence>
<evidence type="ECO:0000313" key="4">
    <source>
        <dbReference type="EMBL" id="SPQ01340.1"/>
    </source>
</evidence>
<dbReference type="Proteomes" id="UP000245125">
    <property type="component" value="Unassembled WGS sequence"/>
</dbReference>
<gene>
    <name evidence="4" type="ORF">NBG4_500014</name>
</gene>
<dbReference type="PRINTS" id="PR01438">
    <property type="entry name" value="UNVRSLSTRESS"/>
</dbReference>
<dbReference type="CDD" id="cd00293">
    <property type="entry name" value="USP-like"/>
    <property type="match status" value="1"/>
</dbReference>
<dbReference type="PIRSF" id="PIRSF006276">
    <property type="entry name" value="UspA"/>
    <property type="match status" value="1"/>
</dbReference>
<dbReference type="OrthoDB" id="9808582at2"/>
<dbReference type="InterPro" id="IPR014729">
    <property type="entry name" value="Rossmann-like_a/b/a_fold"/>
</dbReference>
<evidence type="ECO:0000313" key="5">
    <source>
        <dbReference type="Proteomes" id="UP000245125"/>
    </source>
</evidence>
<dbReference type="Pfam" id="PF00582">
    <property type="entry name" value="Usp"/>
    <property type="match status" value="1"/>
</dbReference>
<sequence>MKKILMAHDGSKSSEKALKKALQVAETFGSSLTVLSVIPELYLTELMALDRARILDTMTKETRGMMEKIKAKSKHLKSLKTVIRQGDPADEILKTAEKIKADVIITGSHGRHGAQRFLLGSVSSKIVDHAECDVLVVKK</sequence>
<evidence type="ECO:0000256" key="1">
    <source>
        <dbReference type="ARBA" id="ARBA00008791"/>
    </source>
</evidence>
<keyword evidence="2" id="KW-0963">Cytoplasm</keyword>